<evidence type="ECO:0000313" key="2">
    <source>
        <dbReference type="EMBL" id="KAH0541615.1"/>
    </source>
</evidence>
<dbReference type="Proteomes" id="UP000698800">
    <property type="component" value="Unassembled WGS sequence"/>
</dbReference>
<accession>A0A9P8HXC6</accession>
<reference evidence="2" key="1">
    <citation type="submission" date="2021-03" db="EMBL/GenBank/DDBJ databases">
        <title>Comparative genomics and phylogenomic investigation of the class Geoglossomycetes provide insights into ecological specialization and systematics.</title>
        <authorList>
            <person name="Melie T."/>
            <person name="Pirro S."/>
            <person name="Miller A.N."/>
            <person name="Quandt A."/>
        </authorList>
    </citation>
    <scope>NUCLEOTIDE SEQUENCE</scope>
    <source>
        <strain evidence="2">GBOQ0MN5Z8</strain>
    </source>
</reference>
<feature type="transmembrane region" description="Helical" evidence="1">
    <location>
        <begin position="289"/>
        <end position="306"/>
    </location>
</feature>
<feature type="transmembrane region" description="Helical" evidence="1">
    <location>
        <begin position="231"/>
        <end position="256"/>
    </location>
</feature>
<proteinExistence type="predicted"/>
<comment type="caution">
    <text evidence="2">The sequence shown here is derived from an EMBL/GenBank/DDBJ whole genome shotgun (WGS) entry which is preliminary data.</text>
</comment>
<feature type="transmembrane region" description="Helical" evidence="1">
    <location>
        <begin position="112"/>
        <end position="132"/>
    </location>
</feature>
<evidence type="ECO:0000313" key="3">
    <source>
        <dbReference type="Proteomes" id="UP000698800"/>
    </source>
</evidence>
<sequence>MFYTLSVVSIFFATEDWVADVSMAYVMIYSAISAFHAIIMVSVRHHLQSRVSEPVSIATAGPVEAPQISIWPMIWDEDCDAVLAVVGTAFLIMAPIVIWSNTFHKAFKRPRYQPIFVGWFLLLLVGLISAMVNEVHVDMWTVGQFRFCSTGDLPDLSLSGLSLRGREHPNKSFNESIWDTFSNASTSRRLPPICVYPCFDASWPLRQWSNIKVISSSGTWPSTSNYSNVNAGWGLMFAAIILITASVSIMITIFILKRKNLIAYGDYGILKLRKGLDDKMKQRLRKLDYSAKVLTGVSLLFFVAWIEYTMWPYPYSEKFTDIGQWGQLASTILVLAFAAYKYILPPEIREQEPIPASQHNPALGTNEPIPVRADGAMEQVPPGGIPLQPIPAYNRQEPIVAQDGV</sequence>
<dbReference type="OrthoDB" id="3021074at2759"/>
<dbReference type="AlphaFoldDB" id="A0A9P8HXC6"/>
<gene>
    <name evidence="2" type="ORF">FGG08_003905</name>
</gene>
<keyword evidence="1" id="KW-1133">Transmembrane helix</keyword>
<name>A0A9P8HXC6_9PEZI</name>
<evidence type="ECO:0000256" key="1">
    <source>
        <dbReference type="SAM" id="Phobius"/>
    </source>
</evidence>
<protein>
    <submittedName>
        <fullName evidence="2">Uncharacterized protein</fullName>
    </submittedName>
</protein>
<organism evidence="2 3">
    <name type="scientific">Glutinoglossum americanum</name>
    <dbReference type="NCBI Taxonomy" id="1670608"/>
    <lineage>
        <taxon>Eukaryota</taxon>
        <taxon>Fungi</taxon>
        <taxon>Dikarya</taxon>
        <taxon>Ascomycota</taxon>
        <taxon>Pezizomycotina</taxon>
        <taxon>Geoglossomycetes</taxon>
        <taxon>Geoglossales</taxon>
        <taxon>Geoglossaceae</taxon>
        <taxon>Glutinoglossum</taxon>
    </lineage>
</organism>
<dbReference type="EMBL" id="JAGHQL010000073">
    <property type="protein sequence ID" value="KAH0541615.1"/>
    <property type="molecule type" value="Genomic_DNA"/>
</dbReference>
<keyword evidence="1" id="KW-0812">Transmembrane</keyword>
<keyword evidence="3" id="KW-1185">Reference proteome</keyword>
<feature type="transmembrane region" description="Helical" evidence="1">
    <location>
        <begin position="326"/>
        <end position="344"/>
    </location>
</feature>
<feature type="transmembrane region" description="Helical" evidence="1">
    <location>
        <begin position="81"/>
        <end position="100"/>
    </location>
</feature>
<feature type="transmembrane region" description="Helical" evidence="1">
    <location>
        <begin position="23"/>
        <end position="43"/>
    </location>
</feature>
<keyword evidence="1" id="KW-0472">Membrane</keyword>